<dbReference type="InterPro" id="IPR016177">
    <property type="entry name" value="DNA-bd_dom_sf"/>
</dbReference>
<evidence type="ECO:0000259" key="10">
    <source>
        <dbReference type="PROSITE" id="PS51032"/>
    </source>
</evidence>
<evidence type="ECO:0000256" key="1">
    <source>
        <dbReference type="ARBA" id="ARBA00004123"/>
    </source>
</evidence>
<keyword evidence="6" id="KW-0804">Transcription</keyword>
<name>A0AAN7MBP9_TRANT</name>
<protein>
    <recommendedName>
        <fullName evidence="10">AP2/ERF domain-containing protein</fullName>
    </recommendedName>
</protein>
<dbReference type="SUPFAM" id="SSF54171">
    <property type="entry name" value="DNA-binding domain"/>
    <property type="match status" value="1"/>
</dbReference>
<dbReference type="GO" id="GO:0009873">
    <property type="term" value="P:ethylene-activated signaling pathway"/>
    <property type="evidence" value="ECO:0007669"/>
    <property type="project" value="UniProtKB-KW"/>
</dbReference>
<dbReference type="Proteomes" id="UP001346149">
    <property type="component" value="Unassembled WGS sequence"/>
</dbReference>
<comment type="subcellular location">
    <subcellularLocation>
        <location evidence="1">Nucleus</location>
    </subcellularLocation>
</comment>
<feature type="compositionally biased region" description="Polar residues" evidence="9">
    <location>
        <begin position="277"/>
        <end position="290"/>
    </location>
</feature>
<dbReference type="CDD" id="cd00018">
    <property type="entry name" value="AP2"/>
    <property type="match status" value="1"/>
</dbReference>
<evidence type="ECO:0000256" key="6">
    <source>
        <dbReference type="ARBA" id="ARBA00023163"/>
    </source>
</evidence>
<evidence type="ECO:0000256" key="7">
    <source>
        <dbReference type="ARBA" id="ARBA00023242"/>
    </source>
</evidence>
<dbReference type="GO" id="GO:0005634">
    <property type="term" value="C:nucleus"/>
    <property type="evidence" value="ECO:0007669"/>
    <property type="project" value="UniProtKB-SubCell"/>
</dbReference>
<evidence type="ECO:0000256" key="8">
    <source>
        <dbReference type="ARBA" id="ARBA00024343"/>
    </source>
</evidence>
<comment type="similarity">
    <text evidence="8">Belongs to the AP2/ERF transcription factor family. ERF subfamily.</text>
</comment>
<dbReference type="InterPro" id="IPR051758">
    <property type="entry name" value="ERF/AP2-like"/>
</dbReference>
<dbReference type="AlphaFoldDB" id="A0AAN7MBP9"/>
<dbReference type="EMBL" id="JAXQNO010000007">
    <property type="protein sequence ID" value="KAK4795442.1"/>
    <property type="molecule type" value="Genomic_DNA"/>
</dbReference>
<comment type="caution">
    <text evidence="11">The sequence shown here is derived from an EMBL/GenBank/DDBJ whole genome shotgun (WGS) entry which is preliminary data.</text>
</comment>
<organism evidence="11 12">
    <name type="scientific">Trapa natans</name>
    <name type="common">Water chestnut</name>
    <dbReference type="NCBI Taxonomy" id="22666"/>
    <lineage>
        <taxon>Eukaryota</taxon>
        <taxon>Viridiplantae</taxon>
        <taxon>Streptophyta</taxon>
        <taxon>Embryophyta</taxon>
        <taxon>Tracheophyta</taxon>
        <taxon>Spermatophyta</taxon>
        <taxon>Magnoliopsida</taxon>
        <taxon>eudicotyledons</taxon>
        <taxon>Gunneridae</taxon>
        <taxon>Pentapetalae</taxon>
        <taxon>rosids</taxon>
        <taxon>malvids</taxon>
        <taxon>Myrtales</taxon>
        <taxon>Lythraceae</taxon>
        <taxon>Trapa</taxon>
    </lineage>
</organism>
<evidence type="ECO:0000256" key="2">
    <source>
        <dbReference type="ARBA" id="ARBA00022745"/>
    </source>
</evidence>
<evidence type="ECO:0000256" key="9">
    <source>
        <dbReference type="SAM" id="MobiDB-lite"/>
    </source>
</evidence>
<feature type="region of interest" description="Disordered" evidence="9">
    <location>
        <begin position="266"/>
        <end position="290"/>
    </location>
</feature>
<evidence type="ECO:0000256" key="4">
    <source>
        <dbReference type="ARBA" id="ARBA00023125"/>
    </source>
</evidence>
<evidence type="ECO:0000313" key="11">
    <source>
        <dbReference type="EMBL" id="KAK4795442.1"/>
    </source>
</evidence>
<dbReference type="PROSITE" id="PS51032">
    <property type="entry name" value="AP2_ERF"/>
    <property type="match status" value="1"/>
</dbReference>
<sequence>MNPYIPSYGDEEGSDPFGSNELMEALSPFMKSASFNDTPHHFPSPYPFCPPPSNHFFQANSFSWNNNPSSSSPSPYLPFTFVESVNTCFQRLDDSHYSVPTGHTFSMGSSSCDTYQFQMVPDQYQFGFQVPSNHLAWQAGCLAPDSGKEQPRVGQQPKMQAKLYRGVRQRHWGKWVAEIRLPKNRTRLWLGTYDTAEKAALAYDRASYKLRGDLVRANFPNLKATTSSGDTDTDSEFGDLRQLHSFIDAKLKAVFRSGGKKASIRATKVEDEEKSASSEGQGSDEWSQVSKTVMKEPQWEFGSENSMLERYSSEIDWAELYS</sequence>
<keyword evidence="4" id="KW-0238">DNA-binding</keyword>
<dbReference type="GO" id="GO:0003700">
    <property type="term" value="F:DNA-binding transcription factor activity"/>
    <property type="evidence" value="ECO:0007669"/>
    <property type="project" value="InterPro"/>
</dbReference>
<dbReference type="InterPro" id="IPR036955">
    <property type="entry name" value="AP2/ERF_dom_sf"/>
</dbReference>
<dbReference type="FunFam" id="3.30.730.10:FF:000001">
    <property type="entry name" value="Ethylene-responsive transcription factor 2"/>
    <property type="match status" value="1"/>
</dbReference>
<reference evidence="11 12" key="1">
    <citation type="journal article" date="2023" name="Hortic Res">
        <title>Pangenome of water caltrop reveals structural variations and asymmetric subgenome divergence after allopolyploidization.</title>
        <authorList>
            <person name="Zhang X."/>
            <person name="Chen Y."/>
            <person name="Wang L."/>
            <person name="Yuan Y."/>
            <person name="Fang M."/>
            <person name="Shi L."/>
            <person name="Lu R."/>
            <person name="Comes H.P."/>
            <person name="Ma Y."/>
            <person name="Chen Y."/>
            <person name="Huang G."/>
            <person name="Zhou Y."/>
            <person name="Zheng Z."/>
            <person name="Qiu Y."/>
        </authorList>
    </citation>
    <scope>NUCLEOTIDE SEQUENCE [LARGE SCALE GENOMIC DNA]</scope>
    <source>
        <strain evidence="11">F231</strain>
    </source>
</reference>
<dbReference type="Pfam" id="PF00847">
    <property type="entry name" value="AP2"/>
    <property type="match status" value="1"/>
</dbReference>
<feature type="compositionally biased region" description="Basic and acidic residues" evidence="9">
    <location>
        <begin position="267"/>
        <end position="276"/>
    </location>
</feature>
<dbReference type="GO" id="GO:0000976">
    <property type="term" value="F:transcription cis-regulatory region binding"/>
    <property type="evidence" value="ECO:0007669"/>
    <property type="project" value="UniProtKB-ARBA"/>
</dbReference>
<dbReference type="Gene3D" id="3.30.730.10">
    <property type="entry name" value="AP2/ERF domain"/>
    <property type="match status" value="1"/>
</dbReference>
<keyword evidence="2" id="KW-0936">Ethylene signaling pathway</keyword>
<keyword evidence="5" id="KW-0010">Activator</keyword>
<keyword evidence="7" id="KW-0539">Nucleus</keyword>
<evidence type="ECO:0000256" key="3">
    <source>
        <dbReference type="ARBA" id="ARBA00023015"/>
    </source>
</evidence>
<feature type="region of interest" description="Disordered" evidence="9">
    <location>
        <begin position="1"/>
        <end position="20"/>
    </location>
</feature>
<dbReference type="PANTHER" id="PTHR31657:SF87">
    <property type="entry name" value="ETHYLENE-RESPONSIVE TRANSCRIPTION FACTOR RAP2-13"/>
    <property type="match status" value="1"/>
</dbReference>
<keyword evidence="3" id="KW-0805">Transcription regulation</keyword>
<feature type="domain" description="AP2/ERF" evidence="10">
    <location>
        <begin position="163"/>
        <end position="220"/>
    </location>
</feature>
<evidence type="ECO:0000313" key="12">
    <source>
        <dbReference type="Proteomes" id="UP001346149"/>
    </source>
</evidence>
<dbReference type="PANTHER" id="PTHR31657">
    <property type="entry name" value="ETHYLENE-RESPONSIVE TRANSCRIPTION FACTOR ERF061"/>
    <property type="match status" value="1"/>
</dbReference>
<keyword evidence="12" id="KW-1185">Reference proteome</keyword>
<proteinExistence type="inferred from homology"/>
<dbReference type="InterPro" id="IPR001471">
    <property type="entry name" value="AP2/ERF_dom"/>
</dbReference>
<dbReference type="PRINTS" id="PR00367">
    <property type="entry name" value="ETHRSPELEMNT"/>
</dbReference>
<dbReference type="SMART" id="SM00380">
    <property type="entry name" value="AP2"/>
    <property type="match status" value="1"/>
</dbReference>
<gene>
    <name evidence="11" type="ORF">SAY86_013436</name>
</gene>
<evidence type="ECO:0000256" key="5">
    <source>
        <dbReference type="ARBA" id="ARBA00023159"/>
    </source>
</evidence>
<accession>A0AAN7MBP9</accession>